<protein>
    <submittedName>
        <fullName evidence="1">Transposable element Tc1 transposase</fullName>
    </submittedName>
</protein>
<dbReference type="GO" id="GO:0003676">
    <property type="term" value="F:nucleic acid binding"/>
    <property type="evidence" value="ECO:0007669"/>
    <property type="project" value="InterPro"/>
</dbReference>
<name>A0A8X6VEJ3_TRICX</name>
<proteinExistence type="predicted"/>
<reference evidence="1" key="1">
    <citation type="submission" date="2020-08" db="EMBL/GenBank/DDBJ databases">
        <title>Multicomponent nature underlies the extraordinary mechanical properties of spider dragline silk.</title>
        <authorList>
            <person name="Kono N."/>
            <person name="Nakamura H."/>
            <person name="Mori M."/>
            <person name="Yoshida Y."/>
            <person name="Ohtoshi R."/>
            <person name="Malay A.D."/>
            <person name="Moran D.A.P."/>
            <person name="Tomita M."/>
            <person name="Numata K."/>
            <person name="Arakawa K."/>
        </authorList>
    </citation>
    <scope>NUCLEOTIDE SEQUENCE</scope>
</reference>
<dbReference type="Gene3D" id="3.30.420.10">
    <property type="entry name" value="Ribonuclease H-like superfamily/Ribonuclease H"/>
    <property type="match status" value="1"/>
</dbReference>
<sequence length="295" mass="33918">MNTADQDRWIVRSAVTALDSSLSTIRRPITPTHSRARLQWCLARSGWNHADWGRTVFSDESCFQLCLDDNRRCVWRRSGQRAEPAFTMHAPQDFNKELLSRLINTTLSRQIARSLSNRACLRYDGKATHLSGNVDNLTRNLEQIWQEIPQETIRVLYHSMLCHVAAYIQARDPAIVFASAQLKTFISWKAAVAFPARSRHALFAKDLVTWQAIIGRHILEEIVGRVAQYVDEHYPVDKWHLGDLIAWVAQSALKYRPRICELSKCFEGPLKMIVCPKKLLPTLSHLMKLLYAARQ</sequence>
<evidence type="ECO:0000313" key="2">
    <source>
        <dbReference type="Proteomes" id="UP000887159"/>
    </source>
</evidence>
<evidence type="ECO:0000313" key="1">
    <source>
        <dbReference type="EMBL" id="GFY05003.1"/>
    </source>
</evidence>
<accession>A0A8X6VEJ3</accession>
<dbReference type="Proteomes" id="UP000887159">
    <property type="component" value="Unassembled WGS sequence"/>
</dbReference>
<dbReference type="AlphaFoldDB" id="A0A8X6VEJ3"/>
<dbReference type="InterPro" id="IPR036397">
    <property type="entry name" value="RNaseH_sf"/>
</dbReference>
<dbReference type="EMBL" id="BMAU01021248">
    <property type="protein sequence ID" value="GFY05003.1"/>
    <property type="molecule type" value="Genomic_DNA"/>
</dbReference>
<comment type="caution">
    <text evidence="1">The sequence shown here is derived from an EMBL/GenBank/DDBJ whole genome shotgun (WGS) entry which is preliminary data.</text>
</comment>
<gene>
    <name evidence="1" type="ORF">TNCV_561351</name>
</gene>
<organism evidence="1 2">
    <name type="scientific">Trichonephila clavipes</name>
    <name type="common">Golden silk orbweaver</name>
    <name type="synonym">Nephila clavipes</name>
    <dbReference type="NCBI Taxonomy" id="2585209"/>
    <lineage>
        <taxon>Eukaryota</taxon>
        <taxon>Metazoa</taxon>
        <taxon>Ecdysozoa</taxon>
        <taxon>Arthropoda</taxon>
        <taxon>Chelicerata</taxon>
        <taxon>Arachnida</taxon>
        <taxon>Araneae</taxon>
        <taxon>Araneomorphae</taxon>
        <taxon>Entelegynae</taxon>
        <taxon>Araneoidea</taxon>
        <taxon>Nephilidae</taxon>
        <taxon>Trichonephila</taxon>
    </lineage>
</organism>
<keyword evidence="2" id="KW-1185">Reference proteome</keyword>